<evidence type="ECO:0000313" key="5">
    <source>
        <dbReference type="Proteomes" id="UP000292702"/>
    </source>
</evidence>
<dbReference type="GO" id="GO:0004674">
    <property type="term" value="F:protein serine/threonine kinase activity"/>
    <property type="evidence" value="ECO:0007669"/>
    <property type="project" value="TreeGrafter"/>
</dbReference>
<dbReference type="Proteomes" id="UP000292702">
    <property type="component" value="Unassembled WGS sequence"/>
</dbReference>
<evidence type="ECO:0000259" key="2">
    <source>
        <dbReference type="PROSITE" id="PS50011"/>
    </source>
</evidence>
<dbReference type="InterPro" id="IPR036864">
    <property type="entry name" value="Zn2-C6_fun-type_DNA-bd_sf"/>
</dbReference>
<dbReference type="PANTHER" id="PTHR44329">
    <property type="entry name" value="SERINE/THREONINE-PROTEIN KINASE TNNI3K-RELATED"/>
    <property type="match status" value="1"/>
</dbReference>
<dbReference type="InterPro" id="IPR051681">
    <property type="entry name" value="Ser/Thr_Kinases-Pseudokinases"/>
</dbReference>
<dbReference type="PRINTS" id="PR00109">
    <property type="entry name" value="TYRKINASE"/>
</dbReference>
<dbReference type="InterPro" id="IPR001245">
    <property type="entry name" value="Ser-Thr/Tyr_kinase_cat_dom"/>
</dbReference>
<comment type="caution">
    <text evidence="4">The sequence shown here is derived from an EMBL/GenBank/DDBJ whole genome shotgun (WGS) entry which is preliminary data.</text>
</comment>
<evidence type="ECO:0000259" key="3">
    <source>
        <dbReference type="PROSITE" id="PS50048"/>
    </source>
</evidence>
<dbReference type="OrthoDB" id="2795153at2759"/>
<dbReference type="STRING" id="92696.A0A4R0RM92"/>
<dbReference type="CDD" id="cd00067">
    <property type="entry name" value="GAL4"/>
    <property type="match status" value="1"/>
</dbReference>
<dbReference type="Gene3D" id="1.10.510.10">
    <property type="entry name" value="Transferase(Phosphotransferase) domain 1"/>
    <property type="match status" value="1"/>
</dbReference>
<dbReference type="SMART" id="SM00066">
    <property type="entry name" value="GAL4"/>
    <property type="match status" value="1"/>
</dbReference>
<evidence type="ECO:0000256" key="1">
    <source>
        <dbReference type="SAM" id="MobiDB-lite"/>
    </source>
</evidence>
<dbReference type="SUPFAM" id="SSF56112">
    <property type="entry name" value="Protein kinase-like (PK-like)"/>
    <property type="match status" value="1"/>
</dbReference>
<evidence type="ECO:0000313" key="4">
    <source>
        <dbReference type="EMBL" id="TCD66289.1"/>
    </source>
</evidence>
<dbReference type="InterPro" id="IPR000719">
    <property type="entry name" value="Prot_kinase_dom"/>
</dbReference>
<feature type="compositionally biased region" description="Low complexity" evidence="1">
    <location>
        <begin position="558"/>
        <end position="568"/>
    </location>
</feature>
<protein>
    <submittedName>
        <fullName evidence="4">Uncharacterized protein</fullName>
    </submittedName>
</protein>
<dbReference type="InterPro" id="IPR001138">
    <property type="entry name" value="Zn2Cys6_DnaBD"/>
</dbReference>
<gene>
    <name evidence="4" type="ORF">EIP91_001580</name>
</gene>
<dbReference type="InterPro" id="IPR011009">
    <property type="entry name" value="Kinase-like_dom_sf"/>
</dbReference>
<keyword evidence="5" id="KW-1185">Reference proteome</keyword>
<dbReference type="PROSITE" id="PS50048">
    <property type="entry name" value="ZN2_CY6_FUNGAL_2"/>
    <property type="match status" value="1"/>
</dbReference>
<dbReference type="Gene3D" id="4.10.240.10">
    <property type="entry name" value="Zn(2)-C6 fungal-type DNA-binding domain"/>
    <property type="match status" value="1"/>
</dbReference>
<dbReference type="AlphaFoldDB" id="A0A4R0RM92"/>
<dbReference type="InterPro" id="IPR008266">
    <property type="entry name" value="Tyr_kinase_AS"/>
</dbReference>
<dbReference type="Pfam" id="PF07714">
    <property type="entry name" value="PK_Tyr_Ser-Thr"/>
    <property type="match status" value="1"/>
</dbReference>
<feature type="domain" description="Protein kinase" evidence="2">
    <location>
        <begin position="181"/>
        <end position="448"/>
    </location>
</feature>
<dbReference type="PROSITE" id="PS00109">
    <property type="entry name" value="PROTEIN_KINASE_TYR"/>
    <property type="match status" value="1"/>
</dbReference>
<organism evidence="4 5">
    <name type="scientific">Steccherinum ochraceum</name>
    <dbReference type="NCBI Taxonomy" id="92696"/>
    <lineage>
        <taxon>Eukaryota</taxon>
        <taxon>Fungi</taxon>
        <taxon>Dikarya</taxon>
        <taxon>Basidiomycota</taxon>
        <taxon>Agaricomycotina</taxon>
        <taxon>Agaricomycetes</taxon>
        <taxon>Polyporales</taxon>
        <taxon>Steccherinaceae</taxon>
        <taxon>Steccherinum</taxon>
    </lineage>
</organism>
<accession>A0A4R0RM92</accession>
<dbReference type="GO" id="GO:0005524">
    <property type="term" value="F:ATP binding"/>
    <property type="evidence" value="ECO:0007669"/>
    <property type="project" value="InterPro"/>
</dbReference>
<dbReference type="GO" id="GO:0000981">
    <property type="term" value="F:DNA-binding transcription factor activity, RNA polymerase II-specific"/>
    <property type="evidence" value="ECO:0007669"/>
    <property type="project" value="InterPro"/>
</dbReference>
<dbReference type="PROSITE" id="PS50011">
    <property type="entry name" value="PROTEIN_KINASE_DOM"/>
    <property type="match status" value="1"/>
</dbReference>
<feature type="region of interest" description="Disordered" evidence="1">
    <location>
        <begin position="532"/>
        <end position="568"/>
    </location>
</feature>
<name>A0A4R0RM92_9APHY</name>
<proteinExistence type="predicted"/>
<sequence length="595" mass="66491">MNHAGPSSEAGRRGHIKRRQRRAICIECRKRNTLCDGIWPCTTCISRGLVQACNFRSNGEKRKLDEGATDEEIKDAHSQLADILSSNVGTPTNDALYRYMRGLVDSALDSRKGKEILLSFRDEEAEVIMDWLQRFLREPHPLKRVWETPSDYRHTLRRLLVQLSRSAGILPSHLFLDGIVCLNRDTVAGGGFADIFMGSYEGQPVALKRLRVFKAEDDLEKSRKAFCAEALVWQHHQHKHILPFLGVDITTFAPFHCMVSPWMEKGNIMQCITSMHEKQINIPFNRWIRQIAEGLEYLHDQRIVHGDLRGANILINNYLNVQLCDFGLAMFADSTTASWGSAAGGAVRWLAPEVLKGSRSTYKSDIYAFGCVCLEVYTRKHPFADISSDAQVVARVLQGARPEKPEVCGRFQQGFWNLVKICWNEDPTDRPDAPFLVKSMEPRDDGLLMTDYDVIFPTNHKKAPSSPLATNLHSYDEFDEAAYLDKHSSFEPASFKPTSVLKSTFGSPFTDVNCSPSGSSFGVISLPASSINPSPEDSVPIQKLPSRKPSTSSPLARPSPMSSSPYTMISSSCSSSPIAVVTSQPRSFGPYEVHM</sequence>
<dbReference type="EMBL" id="RWJN01000141">
    <property type="protein sequence ID" value="TCD66289.1"/>
    <property type="molecule type" value="Genomic_DNA"/>
</dbReference>
<feature type="domain" description="Zn(2)-C6 fungal-type" evidence="3">
    <location>
        <begin position="24"/>
        <end position="55"/>
    </location>
</feature>
<reference evidence="4 5" key="1">
    <citation type="submission" date="2018-11" db="EMBL/GenBank/DDBJ databases">
        <title>Genome assembly of Steccherinum ochraceum LE-BIN_3174, the white-rot fungus of the Steccherinaceae family (The Residual Polyporoid clade, Polyporales, Basidiomycota).</title>
        <authorList>
            <person name="Fedorova T.V."/>
            <person name="Glazunova O.A."/>
            <person name="Landesman E.O."/>
            <person name="Moiseenko K.V."/>
            <person name="Psurtseva N.V."/>
            <person name="Savinova O.S."/>
            <person name="Shakhova N.V."/>
            <person name="Tyazhelova T.V."/>
            <person name="Vasina D.V."/>
        </authorList>
    </citation>
    <scope>NUCLEOTIDE SEQUENCE [LARGE SCALE GENOMIC DNA]</scope>
    <source>
        <strain evidence="4 5">LE-BIN_3174</strain>
    </source>
</reference>
<dbReference type="GO" id="GO:0008270">
    <property type="term" value="F:zinc ion binding"/>
    <property type="evidence" value="ECO:0007669"/>
    <property type="project" value="InterPro"/>
</dbReference>